<name>A0AAN6SY44_9PEZI</name>
<keyword evidence="1" id="KW-0378">Hydrolase</keyword>
<reference evidence="4" key="1">
    <citation type="journal article" date="2023" name="Mol. Phylogenet. Evol.">
        <title>Genome-scale phylogeny and comparative genomics of the fungal order Sordariales.</title>
        <authorList>
            <person name="Hensen N."/>
            <person name="Bonometti L."/>
            <person name="Westerberg I."/>
            <person name="Brannstrom I.O."/>
            <person name="Guillou S."/>
            <person name="Cros-Aarteil S."/>
            <person name="Calhoun S."/>
            <person name="Haridas S."/>
            <person name="Kuo A."/>
            <person name="Mondo S."/>
            <person name="Pangilinan J."/>
            <person name="Riley R."/>
            <person name="LaButti K."/>
            <person name="Andreopoulos B."/>
            <person name="Lipzen A."/>
            <person name="Chen C."/>
            <person name="Yan M."/>
            <person name="Daum C."/>
            <person name="Ng V."/>
            <person name="Clum A."/>
            <person name="Steindorff A."/>
            <person name="Ohm R.A."/>
            <person name="Martin F."/>
            <person name="Silar P."/>
            <person name="Natvig D.O."/>
            <person name="Lalanne C."/>
            <person name="Gautier V."/>
            <person name="Ament-Velasquez S.L."/>
            <person name="Kruys A."/>
            <person name="Hutchinson M.I."/>
            <person name="Powell A.J."/>
            <person name="Barry K."/>
            <person name="Miller A.N."/>
            <person name="Grigoriev I.V."/>
            <person name="Debuchy R."/>
            <person name="Gladieux P."/>
            <person name="Hiltunen Thoren M."/>
            <person name="Johannesson H."/>
        </authorList>
    </citation>
    <scope>NUCLEOTIDE SEQUENCE</scope>
    <source>
        <strain evidence="4">CBS 757.83</strain>
    </source>
</reference>
<proteinExistence type="predicted"/>
<dbReference type="PANTHER" id="PTHR48081">
    <property type="entry name" value="AB HYDROLASE SUPERFAMILY PROTEIN C4A8.06C"/>
    <property type="match status" value="1"/>
</dbReference>
<dbReference type="Pfam" id="PF07859">
    <property type="entry name" value="Abhydrolase_3"/>
    <property type="match status" value="1"/>
</dbReference>
<dbReference type="EMBL" id="MU863670">
    <property type="protein sequence ID" value="KAK4097663.1"/>
    <property type="molecule type" value="Genomic_DNA"/>
</dbReference>
<comment type="caution">
    <text evidence="4">The sequence shown here is derived from an EMBL/GenBank/DDBJ whole genome shotgun (WGS) entry which is preliminary data.</text>
</comment>
<organism evidence="4 5">
    <name type="scientific">Parathielavia hyrcaniae</name>
    <dbReference type="NCBI Taxonomy" id="113614"/>
    <lineage>
        <taxon>Eukaryota</taxon>
        <taxon>Fungi</taxon>
        <taxon>Dikarya</taxon>
        <taxon>Ascomycota</taxon>
        <taxon>Pezizomycotina</taxon>
        <taxon>Sordariomycetes</taxon>
        <taxon>Sordariomycetidae</taxon>
        <taxon>Sordariales</taxon>
        <taxon>Chaetomiaceae</taxon>
        <taxon>Parathielavia</taxon>
    </lineage>
</organism>
<evidence type="ECO:0000256" key="2">
    <source>
        <dbReference type="SAM" id="MobiDB-lite"/>
    </source>
</evidence>
<dbReference type="InterPro" id="IPR029058">
    <property type="entry name" value="AB_hydrolase_fold"/>
</dbReference>
<dbReference type="Proteomes" id="UP001305647">
    <property type="component" value="Unassembled WGS sequence"/>
</dbReference>
<feature type="compositionally biased region" description="Low complexity" evidence="2">
    <location>
        <begin position="93"/>
        <end position="107"/>
    </location>
</feature>
<feature type="domain" description="Alpha/beta hydrolase fold-3" evidence="3">
    <location>
        <begin position="113"/>
        <end position="314"/>
    </location>
</feature>
<dbReference type="SUPFAM" id="SSF53474">
    <property type="entry name" value="alpha/beta-Hydrolases"/>
    <property type="match status" value="1"/>
</dbReference>
<keyword evidence="5" id="KW-1185">Reference proteome</keyword>
<protein>
    <submittedName>
        <fullName evidence="4">Alpha/beta-hydrolase</fullName>
    </submittedName>
</protein>
<sequence>MADAISATAAMDTAGSETAGLVTPSWPLSKRIKYSIVAFLYNTLLLKPMLLSMSLKKYFSSPSEKDPDLVKRYPIRKSLTIRIFFPPSHRDNNNNTTNNTSSPTTTNAKLPTLLTIHGGGFTVGQPHDNDGWNRTFSQRHGFLVIALDYTKAPTGPFPTAIHDIEALISCILSDPSLLPLIDADRVALAGWSAGGNLALAVSQLPSLRGRVGAAVPLYPVLDMVTPRDVKARARRYKPGLSGFRGRDRDYLLVMMSLFNWAYLKPGQRCDDPLLSPIYAPRDCLPKSVFVVACEMDLLAPEAWRMACRLAGKRVPGLDEVVGCEEPVGKGVLITEGDERFAWEQTSGDSRVRWLLVPDTIHGFDQDLIASVVRDPVTMEDARIKTAKTIDLIGEWLLEGPLRVSA</sequence>
<dbReference type="InterPro" id="IPR013094">
    <property type="entry name" value="AB_hydrolase_3"/>
</dbReference>
<reference evidence="4" key="2">
    <citation type="submission" date="2023-05" db="EMBL/GenBank/DDBJ databases">
        <authorList>
            <consortium name="Lawrence Berkeley National Laboratory"/>
            <person name="Steindorff A."/>
            <person name="Hensen N."/>
            <person name="Bonometti L."/>
            <person name="Westerberg I."/>
            <person name="Brannstrom I.O."/>
            <person name="Guillou S."/>
            <person name="Cros-Aarteil S."/>
            <person name="Calhoun S."/>
            <person name="Haridas S."/>
            <person name="Kuo A."/>
            <person name="Mondo S."/>
            <person name="Pangilinan J."/>
            <person name="Riley R."/>
            <person name="Labutti K."/>
            <person name="Andreopoulos B."/>
            <person name="Lipzen A."/>
            <person name="Chen C."/>
            <person name="Yanf M."/>
            <person name="Daum C."/>
            <person name="Ng V."/>
            <person name="Clum A."/>
            <person name="Ohm R."/>
            <person name="Martin F."/>
            <person name="Silar P."/>
            <person name="Natvig D."/>
            <person name="Lalanne C."/>
            <person name="Gautier V."/>
            <person name="Ament-Velasquez S.L."/>
            <person name="Kruys A."/>
            <person name="Hutchinson M.I."/>
            <person name="Powell A.J."/>
            <person name="Barry K."/>
            <person name="Miller A.N."/>
            <person name="Grigoriev I.V."/>
            <person name="Debuchy R."/>
            <person name="Gladieux P."/>
            <person name="Thoren M.H."/>
            <person name="Johannesson H."/>
        </authorList>
    </citation>
    <scope>NUCLEOTIDE SEQUENCE</scope>
    <source>
        <strain evidence="4">CBS 757.83</strain>
    </source>
</reference>
<dbReference type="GO" id="GO:0016787">
    <property type="term" value="F:hydrolase activity"/>
    <property type="evidence" value="ECO:0007669"/>
    <property type="project" value="UniProtKB-KW"/>
</dbReference>
<dbReference type="Gene3D" id="3.40.50.1820">
    <property type="entry name" value="alpha/beta hydrolase"/>
    <property type="match status" value="1"/>
</dbReference>
<evidence type="ECO:0000313" key="4">
    <source>
        <dbReference type="EMBL" id="KAK4097663.1"/>
    </source>
</evidence>
<accession>A0AAN6SY44</accession>
<evidence type="ECO:0000259" key="3">
    <source>
        <dbReference type="Pfam" id="PF07859"/>
    </source>
</evidence>
<dbReference type="PANTHER" id="PTHR48081:SF8">
    <property type="entry name" value="ALPHA_BETA HYDROLASE FOLD-3 DOMAIN-CONTAINING PROTEIN-RELATED"/>
    <property type="match status" value="1"/>
</dbReference>
<dbReference type="InterPro" id="IPR050300">
    <property type="entry name" value="GDXG_lipolytic_enzyme"/>
</dbReference>
<evidence type="ECO:0000313" key="5">
    <source>
        <dbReference type="Proteomes" id="UP001305647"/>
    </source>
</evidence>
<dbReference type="AlphaFoldDB" id="A0AAN6SY44"/>
<evidence type="ECO:0000256" key="1">
    <source>
        <dbReference type="ARBA" id="ARBA00022801"/>
    </source>
</evidence>
<feature type="region of interest" description="Disordered" evidence="2">
    <location>
        <begin position="86"/>
        <end position="108"/>
    </location>
</feature>
<gene>
    <name evidence="4" type="ORF">N658DRAFT_433492</name>
</gene>